<dbReference type="InterPro" id="IPR045058">
    <property type="entry name" value="GIMA/IAN/Toc"/>
</dbReference>
<feature type="domain" description="AIG1-type G" evidence="5">
    <location>
        <begin position="259"/>
        <end position="406"/>
    </location>
</feature>
<keyword evidence="7" id="KW-1185">Reference proteome</keyword>
<evidence type="ECO:0000256" key="3">
    <source>
        <dbReference type="ARBA" id="ARBA00023134"/>
    </source>
</evidence>
<evidence type="ECO:0000259" key="5">
    <source>
        <dbReference type="Pfam" id="PF04548"/>
    </source>
</evidence>
<dbReference type="Pfam" id="PF04548">
    <property type="entry name" value="AIG1"/>
    <property type="match status" value="3"/>
</dbReference>
<comment type="similarity">
    <text evidence="1">Belongs to the TRAFAC class TrmE-Era-EngA-EngB-Septin-like GTPase superfamily. AIG1/Toc34/Toc159-like paraseptin GTPase family. IAN subfamily.</text>
</comment>
<dbReference type="Gene3D" id="3.40.50.300">
    <property type="entry name" value="P-loop containing nucleotide triphosphate hydrolases"/>
    <property type="match status" value="3"/>
</dbReference>
<protein>
    <recommendedName>
        <fullName evidence="5">AIG1-type G domain-containing protein</fullName>
    </recommendedName>
</protein>
<dbReference type="EMBL" id="JAYMGO010000229">
    <property type="protein sequence ID" value="KAL1246520.1"/>
    <property type="molecule type" value="Genomic_DNA"/>
</dbReference>
<dbReference type="PANTHER" id="PTHR10903">
    <property type="entry name" value="GTPASE, IMAP FAMILY MEMBER-RELATED"/>
    <property type="match status" value="1"/>
</dbReference>
<sequence>HTESPLTVGLFGNSASIHTEPEKIPPGEEKPYKTVETPNTIFVQREIEECHTPCSVTTDCRTLWKLCICQYEPENILLGEEKPFKTVKTSRIVPTQRKIAERHVSVINMISLHETDSVHHLIDQLLGENKIHAFVFVVQLGKLTGAEDMGFEWLQRVFGDEVLQFVMILFTYEKEVECDTIMDDIENKIVLEQLLEKCGGRYQTCNKMMNNQSEMSELMDNIEHLFKQNQQQCYTADIYNTVPRQNIVQNNKDEIVSDLRIVLLGKNLSENCTMGNIILGKAMFDSKAPSNQVQRQRRMHKAIINAPHLLQPHLSDHQITEAVRECMYLSDPGPHVIILVLRNDQCSREDQKHTEKVLDSFPNRVYEHTMVLTLQEPDSAEPTAINDVMKKIIKKCFDRHYQVTKSSSADLREKLENFSQMNSGRYLVCDELDGSENTINQQLTDADKMGLEWLQRVFGDDVLQFVMILFTYVREEECDTKVGDLKDNLVLQQLLDKCEGRYHTCNKMMNNQSEMRDLMNKIEHLFNENQQQHYTGEIRRKIFQDKKENDTITFKKENMEHITSMKKDTHGVCAG</sequence>
<evidence type="ECO:0000256" key="2">
    <source>
        <dbReference type="ARBA" id="ARBA00022741"/>
    </source>
</evidence>
<evidence type="ECO:0000313" key="6">
    <source>
        <dbReference type="EMBL" id="KAL1246520.1"/>
    </source>
</evidence>
<organism evidence="6 7">
    <name type="scientific">Cirrhinus molitorella</name>
    <name type="common">mud carp</name>
    <dbReference type="NCBI Taxonomy" id="172907"/>
    <lineage>
        <taxon>Eukaryota</taxon>
        <taxon>Metazoa</taxon>
        <taxon>Chordata</taxon>
        <taxon>Craniata</taxon>
        <taxon>Vertebrata</taxon>
        <taxon>Euteleostomi</taxon>
        <taxon>Actinopterygii</taxon>
        <taxon>Neopterygii</taxon>
        <taxon>Teleostei</taxon>
        <taxon>Ostariophysi</taxon>
        <taxon>Cypriniformes</taxon>
        <taxon>Cyprinidae</taxon>
        <taxon>Labeoninae</taxon>
        <taxon>Labeonini</taxon>
        <taxon>Cirrhinus</taxon>
    </lineage>
</organism>
<comment type="caution">
    <text evidence="6">The sequence shown here is derived from an EMBL/GenBank/DDBJ whole genome shotgun (WGS) entry which is preliminary data.</text>
</comment>
<feature type="region of interest" description="Disordered" evidence="4">
    <location>
        <begin position="1"/>
        <end position="33"/>
    </location>
</feature>
<reference evidence="6 7" key="1">
    <citation type="submission" date="2023-09" db="EMBL/GenBank/DDBJ databases">
        <authorList>
            <person name="Wang M."/>
        </authorList>
    </citation>
    <scope>NUCLEOTIDE SEQUENCE [LARGE SCALE GENOMIC DNA]</scope>
    <source>
        <strain evidence="6">GT-2023</strain>
        <tissue evidence="6">Liver</tissue>
    </source>
</reference>
<dbReference type="PANTHER" id="PTHR10903:SF170">
    <property type="entry name" value="GTPASE IMAP FAMILY MEMBER 7"/>
    <property type="match status" value="1"/>
</dbReference>
<evidence type="ECO:0000256" key="4">
    <source>
        <dbReference type="SAM" id="MobiDB-lite"/>
    </source>
</evidence>
<dbReference type="InterPro" id="IPR006703">
    <property type="entry name" value="G_AIG1"/>
</dbReference>
<keyword evidence="3" id="KW-0342">GTP-binding</keyword>
<evidence type="ECO:0000313" key="7">
    <source>
        <dbReference type="Proteomes" id="UP001558613"/>
    </source>
</evidence>
<feature type="domain" description="AIG1-type G" evidence="5">
    <location>
        <begin position="95"/>
        <end position="247"/>
    </location>
</feature>
<dbReference type="Proteomes" id="UP001558613">
    <property type="component" value="Unassembled WGS sequence"/>
</dbReference>
<evidence type="ECO:0000256" key="1">
    <source>
        <dbReference type="ARBA" id="ARBA00008535"/>
    </source>
</evidence>
<accession>A0ABR3L2A3</accession>
<feature type="domain" description="AIG1-type G" evidence="5">
    <location>
        <begin position="442"/>
        <end position="547"/>
    </location>
</feature>
<feature type="non-terminal residue" evidence="6">
    <location>
        <position position="1"/>
    </location>
</feature>
<name>A0ABR3L2A3_9TELE</name>
<feature type="compositionally biased region" description="Basic and acidic residues" evidence="4">
    <location>
        <begin position="19"/>
        <end position="33"/>
    </location>
</feature>
<keyword evidence="2" id="KW-0547">Nucleotide-binding</keyword>
<proteinExistence type="inferred from homology"/>
<dbReference type="InterPro" id="IPR027417">
    <property type="entry name" value="P-loop_NTPase"/>
</dbReference>
<gene>
    <name evidence="6" type="ORF">QQF64_034654</name>
</gene>